<evidence type="ECO:0000313" key="9">
    <source>
        <dbReference type="EMBL" id="SDN27640.1"/>
    </source>
</evidence>
<dbReference type="GO" id="GO:0006508">
    <property type="term" value="P:proteolysis"/>
    <property type="evidence" value="ECO:0007669"/>
    <property type="project" value="UniProtKB-KW"/>
</dbReference>
<dbReference type="AlphaFoldDB" id="A0A1H0A284"/>
<evidence type="ECO:0000259" key="8">
    <source>
        <dbReference type="Pfam" id="PF01694"/>
    </source>
</evidence>
<feature type="transmembrane region" description="Helical" evidence="7">
    <location>
        <begin position="51"/>
        <end position="69"/>
    </location>
</feature>
<feature type="transmembrane region" description="Helical" evidence="7">
    <location>
        <begin position="7"/>
        <end position="31"/>
    </location>
</feature>
<evidence type="ECO:0000256" key="3">
    <source>
        <dbReference type="ARBA" id="ARBA00022692"/>
    </source>
</evidence>
<dbReference type="SUPFAM" id="SSF144091">
    <property type="entry name" value="Rhomboid-like"/>
    <property type="match status" value="1"/>
</dbReference>
<keyword evidence="9" id="KW-0645">Protease</keyword>
<keyword evidence="4" id="KW-0378">Hydrolase</keyword>
<feature type="transmembrane region" description="Helical" evidence="7">
    <location>
        <begin position="157"/>
        <end position="177"/>
    </location>
</feature>
<evidence type="ECO:0000256" key="4">
    <source>
        <dbReference type="ARBA" id="ARBA00022801"/>
    </source>
</evidence>
<keyword evidence="10" id="KW-1185">Reference proteome</keyword>
<evidence type="ECO:0000256" key="5">
    <source>
        <dbReference type="ARBA" id="ARBA00022989"/>
    </source>
</evidence>
<evidence type="ECO:0000256" key="2">
    <source>
        <dbReference type="ARBA" id="ARBA00009045"/>
    </source>
</evidence>
<name>A0A1H0A284_9BACI</name>
<feature type="transmembrane region" description="Helical" evidence="7">
    <location>
        <begin position="109"/>
        <end position="126"/>
    </location>
</feature>
<dbReference type="InterPro" id="IPR022764">
    <property type="entry name" value="Peptidase_S54_rhomboid_dom"/>
</dbReference>
<evidence type="ECO:0000313" key="10">
    <source>
        <dbReference type="Proteomes" id="UP000199334"/>
    </source>
</evidence>
<evidence type="ECO:0000256" key="7">
    <source>
        <dbReference type="SAM" id="Phobius"/>
    </source>
</evidence>
<dbReference type="InterPro" id="IPR050925">
    <property type="entry name" value="Rhomboid_protease_S54"/>
</dbReference>
<dbReference type="Proteomes" id="UP000199334">
    <property type="component" value="Unassembled WGS sequence"/>
</dbReference>
<dbReference type="Pfam" id="PF01694">
    <property type="entry name" value="Rhomboid"/>
    <property type="match status" value="1"/>
</dbReference>
<dbReference type="EMBL" id="FNIG01000003">
    <property type="protein sequence ID" value="SDN27640.1"/>
    <property type="molecule type" value="Genomic_DNA"/>
</dbReference>
<dbReference type="GO" id="GO:0016020">
    <property type="term" value="C:membrane"/>
    <property type="evidence" value="ECO:0007669"/>
    <property type="project" value="UniProtKB-SubCell"/>
</dbReference>
<accession>A0A1H0A284</accession>
<dbReference type="STRING" id="237069.SAMN05216498_1930"/>
<dbReference type="PANTHER" id="PTHR43731">
    <property type="entry name" value="RHOMBOID PROTEASE"/>
    <property type="match status" value="1"/>
</dbReference>
<keyword evidence="3 7" id="KW-0812">Transmembrane</keyword>
<keyword evidence="6 7" id="KW-0472">Membrane</keyword>
<feature type="transmembrane region" description="Helical" evidence="7">
    <location>
        <begin position="81"/>
        <end position="103"/>
    </location>
</feature>
<feature type="transmembrane region" description="Helical" evidence="7">
    <location>
        <begin position="133"/>
        <end position="151"/>
    </location>
</feature>
<feature type="domain" description="Peptidase S54 rhomboid" evidence="8">
    <location>
        <begin position="39"/>
        <end position="175"/>
    </location>
</feature>
<dbReference type="Gene3D" id="1.20.1540.10">
    <property type="entry name" value="Rhomboid-like"/>
    <property type="match status" value="1"/>
</dbReference>
<proteinExistence type="inferred from homology"/>
<sequence length="184" mass="20691">MIIFFINVVVVIMVTSMGSYSSEIILLFGAYDQQLVNNGEIWRLLTYAIGHMSYFHFILNIPILIYLCLPFERILGSLNFLLIYIYLSCFAAIFILFFSGYSIPLAGSSGPGYGLLGMYLVLIFPYKDMFSPFFIRFIIICVILGFMNTFIVPDISIAGHVGGLIGGIILSVLFVSFKLKRLTI</sequence>
<dbReference type="PANTHER" id="PTHR43731:SF14">
    <property type="entry name" value="PRESENILIN-ASSOCIATED RHOMBOID-LIKE PROTEIN, MITOCHONDRIAL"/>
    <property type="match status" value="1"/>
</dbReference>
<protein>
    <submittedName>
        <fullName evidence="9">Rhomboid protease GluP</fullName>
    </submittedName>
</protein>
<dbReference type="GO" id="GO:0004252">
    <property type="term" value="F:serine-type endopeptidase activity"/>
    <property type="evidence" value="ECO:0007669"/>
    <property type="project" value="InterPro"/>
</dbReference>
<gene>
    <name evidence="9" type="ORF">SAMN05216498_1930</name>
</gene>
<reference evidence="9 10" key="1">
    <citation type="submission" date="2016-10" db="EMBL/GenBank/DDBJ databases">
        <authorList>
            <person name="de Groot N.N."/>
        </authorList>
    </citation>
    <scope>NUCLEOTIDE SEQUENCE [LARGE SCALE GENOMIC DNA]</scope>
    <source>
        <strain evidence="9 10">CGMCC 1.3442</strain>
    </source>
</reference>
<comment type="similarity">
    <text evidence="2">Belongs to the peptidase S54 family.</text>
</comment>
<organism evidence="9 10">
    <name type="scientific">Tenuibacillus multivorans</name>
    <dbReference type="NCBI Taxonomy" id="237069"/>
    <lineage>
        <taxon>Bacteria</taxon>
        <taxon>Bacillati</taxon>
        <taxon>Bacillota</taxon>
        <taxon>Bacilli</taxon>
        <taxon>Bacillales</taxon>
        <taxon>Bacillaceae</taxon>
        <taxon>Tenuibacillus</taxon>
    </lineage>
</organism>
<dbReference type="InterPro" id="IPR035952">
    <property type="entry name" value="Rhomboid-like_sf"/>
</dbReference>
<evidence type="ECO:0000256" key="6">
    <source>
        <dbReference type="ARBA" id="ARBA00023136"/>
    </source>
</evidence>
<evidence type="ECO:0000256" key="1">
    <source>
        <dbReference type="ARBA" id="ARBA00004141"/>
    </source>
</evidence>
<comment type="subcellular location">
    <subcellularLocation>
        <location evidence="1">Membrane</location>
        <topology evidence="1">Multi-pass membrane protein</topology>
    </subcellularLocation>
</comment>
<keyword evidence="5 7" id="KW-1133">Transmembrane helix</keyword>